<comment type="similarity">
    <text evidence="1">Belongs to the bactofilin family.</text>
</comment>
<accession>H9UL44</accession>
<gene>
    <name evidence="2" type="ordered locus">Spiaf_2201</name>
</gene>
<dbReference type="EMBL" id="CP003282">
    <property type="protein sequence ID" value="AFG38237.1"/>
    <property type="molecule type" value="Genomic_DNA"/>
</dbReference>
<dbReference type="Proteomes" id="UP000007383">
    <property type="component" value="Chromosome"/>
</dbReference>
<dbReference type="PANTHER" id="PTHR35024">
    <property type="entry name" value="HYPOTHETICAL CYTOSOLIC PROTEIN"/>
    <property type="match status" value="1"/>
</dbReference>
<dbReference type="eggNOG" id="COG1664">
    <property type="taxonomic scope" value="Bacteria"/>
</dbReference>
<dbReference type="PANTHER" id="PTHR35024:SF4">
    <property type="entry name" value="POLYMER-FORMING CYTOSKELETAL PROTEIN"/>
    <property type="match status" value="1"/>
</dbReference>
<dbReference type="STRING" id="889378.Spiaf_2201"/>
<dbReference type="AlphaFoldDB" id="H9UL44"/>
<evidence type="ECO:0000256" key="1">
    <source>
        <dbReference type="ARBA" id="ARBA00044755"/>
    </source>
</evidence>
<proteinExistence type="inferred from homology"/>
<dbReference type="InterPro" id="IPR007607">
    <property type="entry name" value="BacA/B"/>
</dbReference>
<organism evidence="2 3">
    <name type="scientific">Spirochaeta africana (strain ATCC 700263 / DSM 8902 / Z-7692)</name>
    <dbReference type="NCBI Taxonomy" id="889378"/>
    <lineage>
        <taxon>Bacteria</taxon>
        <taxon>Pseudomonadati</taxon>
        <taxon>Spirochaetota</taxon>
        <taxon>Spirochaetia</taxon>
        <taxon>Spirochaetales</taxon>
        <taxon>Spirochaetaceae</taxon>
        <taxon>Spirochaeta</taxon>
    </lineage>
</organism>
<dbReference type="PATRIC" id="fig|889378.3.peg.2177"/>
<dbReference type="KEGG" id="sfc:Spiaf_2201"/>
<sequence>MSDLRVRNIDEDEIDTVLGEDVEFQGDISFDNLVLIKGQVNGQLHSTSDVFISPTARVHAELDAQVISVKGSVQGDIRALRRLELFSTSSISGSIQTPDMIMQSGARFNGSCRMDVDSDMDIRSKGE</sequence>
<evidence type="ECO:0000313" key="3">
    <source>
        <dbReference type="Proteomes" id="UP000007383"/>
    </source>
</evidence>
<dbReference type="Pfam" id="PF04519">
    <property type="entry name" value="Bactofilin"/>
    <property type="match status" value="1"/>
</dbReference>
<protein>
    <submittedName>
        <fullName evidence="2">Integral membrane protein CcmA involved in cell shape determination</fullName>
    </submittedName>
</protein>
<dbReference type="OrthoDB" id="360546at2"/>
<reference evidence="3" key="1">
    <citation type="journal article" date="2013" name="Stand. Genomic Sci.">
        <title>Complete genome sequence of the halophilic bacterium Spirochaeta africana type strain (Z-7692(T)) from the alkaline Lake Magadi in the East African Rift.</title>
        <authorList>
            <person name="Liolos K."/>
            <person name="Abt B."/>
            <person name="Scheuner C."/>
            <person name="Teshima H."/>
            <person name="Held B."/>
            <person name="Lapidus A."/>
            <person name="Nolan M."/>
            <person name="Lucas S."/>
            <person name="Deshpande S."/>
            <person name="Cheng J.F."/>
            <person name="Tapia R."/>
            <person name="Goodwin L.A."/>
            <person name="Pitluck S."/>
            <person name="Pagani I."/>
            <person name="Ivanova N."/>
            <person name="Mavromatis K."/>
            <person name="Mikhailova N."/>
            <person name="Huntemann M."/>
            <person name="Pati A."/>
            <person name="Chen A."/>
            <person name="Palaniappan K."/>
            <person name="Land M."/>
            <person name="Rohde M."/>
            <person name="Tindall B.J."/>
            <person name="Detter J.C."/>
            <person name="Goker M."/>
            <person name="Bristow J."/>
            <person name="Eisen J.A."/>
            <person name="Markowitz V."/>
            <person name="Hugenholtz P."/>
            <person name="Woyke T."/>
            <person name="Klenk H.P."/>
            <person name="Kyrpides N.C."/>
        </authorList>
    </citation>
    <scope>NUCLEOTIDE SEQUENCE</scope>
    <source>
        <strain evidence="3">ATCC 700263 / DSM 8902 / Z-7692</strain>
    </source>
</reference>
<dbReference type="HOGENOM" id="CLU_072799_4_2_12"/>
<evidence type="ECO:0000313" key="2">
    <source>
        <dbReference type="EMBL" id="AFG38237.1"/>
    </source>
</evidence>
<keyword evidence="3" id="KW-1185">Reference proteome</keyword>
<dbReference type="RefSeq" id="WP_014456220.1">
    <property type="nucleotide sequence ID" value="NC_017098.1"/>
</dbReference>
<name>H9UL44_SPIAZ</name>